<dbReference type="PANTHER" id="PTHR10696:SF25">
    <property type="entry name" value="OXIDOREDUCTASE AIM17-RELATED"/>
    <property type="match status" value="1"/>
</dbReference>
<dbReference type="STRING" id="560819.SAMN05428998_1122"/>
<feature type="domain" description="Gamma-butyrobetaine hydroxylase-like N-terminal" evidence="8">
    <location>
        <begin position="13"/>
        <end position="83"/>
    </location>
</feature>
<evidence type="ECO:0000256" key="4">
    <source>
        <dbReference type="ARBA" id="ARBA00022964"/>
    </source>
</evidence>
<organism evidence="9 10">
    <name type="scientific">Tistlia consotensis USBA 355</name>
    <dbReference type="NCBI Taxonomy" id="560819"/>
    <lineage>
        <taxon>Bacteria</taxon>
        <taxon>Pseudomonadati</taxon>
        <taxon>Pseudomonadota</taxon>
        <taxon>Alphaproteobacteria</taxon>
        <taxon>Rhodospirillales</taxon>
        <taxon>Rhodovibrionaceae</taxon>
        <taxon>Tistlia</taxon>
    </lineage>
</organism>
<evidence type="ECO:0000313" key="10">
    <source>
        <dbReference type="Proteomes" id="UP000192917"/>
    </source>
</evidence>
<dbReference type="InterPro" id="IPR042098">
    <property type="entry name" value="TauD-like_sf"/>
</dbReference>
<dbReference type="InterPro" id="IPR050411">
    <property type="entry name" value="AlphaKG_dependent_hydroxylases"/>
</dbReference>
<dbReference type="GO" id="GO:0045329">
    <property type="term" value="P:carnitine biosynthetic process"/>
    <property type="evidence" value="ECO:0007669"/>
    <property type="project" value="TreeGrafter"/>
</dbReference>
<dbReference type="GO" id="GO:0016706">
    <property type="term" value="F:2-oxoglutarate-dependent dioxygenase activity"/>
    <property type="evidence" value="ECO:0007669"/>
    <property type="project" value="UniProtKB-ARBA"/>
</dbReference>
<dbReference type="InterPro" id="IPR010376">
    <property type="entry name" value="GBBH-like_N"/>
</dbReference>
<name>A0A1Y6C446_9PROT</name>
<keyword evidence="5" id="KW-0560">Oxidoreductase</keyword>
<keyword evidence="6" id="KW-0408">Iron</keyword>
<dbReference type="GO" id="GO:0046872">
    <property type="term" value="F:metal ion binding"/>
    <property type="evidence" value="ECO:0007669"/>
    <property type="project" value="UniProtKB-KW"/>
</dbReference>
<dbReference type="Gene3D" id="3.30.2020.30">
    <property type="match status" value="1"/>
</dbReference>
<keyword evidence="3" id="KW-0479">Metal-binding</keyword>
<dbReference type="Proteomes" id="UP000192917">
    <property type="component" value="Unassembled WGS sequence"/>
</dbReference>
<dbReference type="InterPro" id="IPR038492">
    <property type="entry name" value="GBBH-like_N_sf"/>
</dbReference>
<evidence type="ECO:0000256" key="2">
    <source>
        <dbReference type="ARBA" id="ARBA00008654"/>
    </source>
</evidence>
<dbReference type="Pfam" id="PF06155">
    <property type="entry name" value="GBBH-like_N"/>
    <property type="match status" value="1"/>
</dbReference>
<protein>
    <submittedName>
        <fullName evidence="9">Gamma-butyrobetaine dioxygenase</fullName>
    </submittedName>
</protein>
<dbReference type="RefSeq" id="WP_085123541.1">
    <property type="nucleotide sequence ID" value="NZ_FWZX01000012.1"/>
</dbReference>
<evidence type="ECO:0000256" key="6">
    <source>
        <dbReference type="ARBA" id="ARBA00023004"/>
    </source>
</evidence>
<dbReference type="SUPFAM" id="SSF51197">
    <property type="entry name" value="Clavaminate synthase-like"/>
    <property type="match status" value="1"/>
</dbReference>
<comment type="cofactor">
    <cofactor evidence="1">
        <name>Fe(2+)</name>
        <dbReference type="ChEBI" id="CHEBI:29033"/>
    </cofactor>
</comment>
<evidence type="ECO:0000313" key="9">
    <source>
        <dbReference type="EMBL" id="SMF35446.1"/>
    </source>
</evidence>
<dbReference type="CDD" id="cd00250">
    <property type="entry name" value="CAS_like"/>
    <property type="match status" value="1"/>
</dbReference>
<dbReference type="AlphaFoldDB" id="A0A1Y6C446"/>
<gene>
    <name evidence="9" type="ORF">SAMN05428998_1122</name>
</gene>
<dbReference type="Gene3D" id="3.60.130.10">
    <property type="entry name" value="Clavaminate synthase-like"/>
    <property type="match status" value="1"/>
</dbReference>
<keyword evidence="10" id="KW-1185">Reference proteome</keyword>
<proteinExistence type="inferred from homology"/>
<sequence>MTASAAIETVALEDRGLAVTWADGARFTFHPVWLRERAPSEETLDARTGQRKLEAAFLPRDLAVTEARREDEGAVAVGFSDGAAVRFDGRALRAALAPREQVDLVGVKQLWDGALGGFPCYDLAELKQGAPLLGLLDDLARLGCVLIEGVPPEKNGILEFMGLIGNIKLTNWGGVEDVKVDADAFDLTLTNRGLEPHVDNPYRFSTIGYVVLHCLANSFEGGESTIVDGFAVAERLRREDPEAFEALATTPVYFRYQDETTMLENLRSLIGLDSAGRVERVAWSNRTEFVDARPAAELERYYAARARFAELLYADAMTVTFKLQPGQAFILDNYRVLHGRRPFELAGGGNRHMRQGYFDRDMVSSRQKVLRRQYGG</sequence>
<reference evidence="9 10" key="1">
    <citation type="submission" date="2017-04" db="EMBL/GenBank/DDBJ databases">
        <authorList>
            <person name="Afonso C.L."/>
            <person name="Miller P.J."/>
            <person name="Scott M.A."/>
            <person name="Spackman E."/>
            <person name="Goraichik I."/>
            <person name="Dimitrov K.M."/>
            <person name="Suarez D.L."/>
            <person name="Swayne D.E."/>
        </authorList>
    </citation>
    <scope>NUCLEOTIDE SEQUENCE [LARGE SCALE GENOMIC DNA]</scope>
    <source>
        <strain evidence="9 10">USBA 355</strain>
    </source>
</reference>
<evidence type="ECO:0000259" key="8">
    <source>
        <dbReference type="Pfam" id="PF06155"/>
    </source>
</evidence>
<dbReference type="EMBL" id="FWZX01000012">
    <property type="protein sequence ID" value="SMF35446.1"/>
    <property type="molecule type" value="Genomic_DNA"/>
</dbReference>
<dbReference type="PANTHER" id="PTHR10696">
    <property type="entry name" value="GAMMA-BUTYROBETAINE HYDROXYLASE-RELATED"/>
    <property type="match status" value="1"/>
</dbReference>
<keyword evidence="4 9" id="KW-0223">Dioxygenase</keyword>
<feature type="domain" description="TauD/TfdA-like" evidence="7">
    <location>
        <begin position="131"/>
        <end position="357"/>
    </location>
</feature>
<accession>A0A1Y6C446</accession>
<evidence type="ECO:0000256" key="5">
    <source>
        <dbReference type="ARBA" id="ARBA00023002"/>
    </source>
</evidence>
<dbReference type="Pfam" id="PF02668">
    <property type="entry name" value="TauD"/>
    <property type="match status" value="1"/>
</dbReference>
<evidence type="ECO:0000259" key="7">
    <source>
        <dbReference type="Pfam" id="PF02668"/>
    </source>
</evidence>
<evidence type="ECO:0000256" key="3">
    <source>
        <dbReference type="ARBA" id="ARBA00022723"/>
    </source>
</evidence>
<comment type="similarity">
    <text evidence="2">Belongs to the gamma-BBH/TMLD family.</text>
</comment>
<dbReference type="InterPro" id="IPR003819">
    <property type="entry name" value="TauD/TfdA-like"/>
</dbReference>
<evidence type="ECO:0000256" key="1">
    <source>
        <dbReference type="ARBA" id="ARBA00001954"/>
    </source>
</evidence>